<dbReference type="Gene3D" id="3.50.30.30">
    <property type="match status" value="1"/>
</dbReference>
<dbReference type="GO" id="GO:0004252">
    <property type="term" value="F:serine-type endopeptidase activity"/>
    <property type="evidence" value="ECO:0007669"/>
    <property type="project" value="UniProtKB-UniRule"/>
</dbReference>
<keyword evidence="2" id="KW-0134">Cell wall</keyword>
<dbReference type="InterPro" id="IPR036852">
    <property type="entry name" value="Peptidase_S8/S53_dom_sf"/>
</dbReference>
<dbReference type="InterPro" id="IPR050131">
    <property type="entry name" value="Peptidase_S8_subtilisin-like"/>
</dbReference>
<dbReference type="Gene3D" id="2.60.40.10">
    <property type="entry name" value="Immunoglobulins"/>
    <property type="match status" value="1"/>
</dbReference>
<evidence type="ECO:0000256" key="4">
    <source>
        <dbReference type="ARBA" id="ARBA00022801"/>
    </source>
</evidence>
<evidence type="ECO:0000256" key="8">
    <source>
        <dbReference type="SAM" id="SignalP"/>
    </source>
</evidence>
<evidence type="ECO:0000259" key="9">
    <source>
        <dbReference type="Pfam" id="PF00082"/>
    </source>
</evidence>
<dbReference type="PANTHER" id="PTHR43806">
    <property type="entry name" value="PEPTIDASE S8"/>
    <property type="match status" value="1"/>
</dbReference>
<evidence type="ECO:0000256" key="1">
    <source>
        <dbReference type="ARBA" id="ARBA00011073"/>
    </source>
</evidence>
<dbReference type="OrthoDB" id="9813435at2"/>
<comment type="similarity">
    <text evidence="1 7">Belongs to the peptidase S8 family.</text>
</comment>
<dbReference type="PROSITE" id="PS00137">
    <property type="entry name" value="SUBTILASE_HIS"/>
    <property type="match status" value="1"/>
</dbReference>
<evidence type="ECO:0000256" key="5">
    <source>
        <dbReference type="ARBA" id="ARBA00022825"/>
    </source>
</evidence>
<dbReference type="GO" id="GO:0005975">
    <property type="term" value="P:carbohydrate metabolic process"/>
    <property type="evidence" value="ECO:0007669"/>
    <property type="project" value="UniProtKB-ARBA"/>
</dbReference>
<dbReference type="EMBL" id="LT594323">
    <property type="protein sequence ID" value="SBT40167.1"/>
    <property type="molecule type" value="Genomic_DNA"/>
</dbReference>
<organism evidence="11 12">
    <name type="scientific">Micromonospora auratinigra</name>
    <dbReference type="NCBI Taxonomy" id="261654"/>
    <lineage>
        <taxon>Bacteria</taxon>
        <taxon>Bacillati</taxon>
        <taxon>Actinomycetota</taxon>
        <taxon>Actinomycetes</taxon>
        <taxon>Micromonosporales</taxon>
        <taxon>Micromonosporaceae</taxon>
        <taxon>Micromonospora</taxon>
    </lineage>
</organism>
<feature type="domain" description="PA" evidence="10">
    <location>
        <begin position="798"/>
        <end position="874"/>
    </location>
</feature>
<dbReference type="Pfam" id="PF02225">
    <property type="entry name" value="PA"/>
    <property type="match status" value="1"/>
</dbReference>
<dbReference type="PROSITE" id="PS51892">
    <property type="entry name" value="SUBTILASE"/>
    <property type="match status" value="1"/>
</dbReference>
<dbReference type="PATRIC" id="fig|261654.4.peg.1180"/>
<dbReference type="InterPro" id="IPR013783">
    <property type="entry name" value="Ig-like_fold"/>
</dbReference>
<dbReference type="InterPro" id="IPR000209">
    <property type="entry name" value="Peptidase_S8/S53_dom"/>
</dbReference>
<keyword evidence="5 7" id="KW-0720">Serine protease</keyword>
<keyword evidence="12" id="KW-1185">Reference proteome</keyword>
<sequence>MIRIPRVAAVGVAAALTTALLPLTAAAAPEAAAGPGLPGPARVDAVTLITGDRAVLRTAPDGSRTTTLDRDGVPTSDYLTRQHGDDLYVIPAEAVPLIGRGFLDEELFNVTGLVAQGYDDAASESIPLLTVATGAAARRAVPVPPAATRGRALPSAAAVAFTAPKEKAAAVFDELTDEAGSGVRVWLDRKVSATLDRSVAAVGAPTAWAAGLDGSGTKVAVLDSGYDPGHPDLAGKVVAAQNFTGTWKIDDRHGHGTHVASTVAGTGAASAGKHQGVAPGTELLIGKVLDDSGAGQTSWIIAGMEWAVAQGADVVNMSLGGATTDCTDPLAQATERLASTTGALFVVAAGNDGPRRATVGSPGCAPSVLTVGAVDDAGATAGFSSRGPVAGGPRAKPDLAAPGVDILAARAGGRGDDAYVAMSGTSMATPHVAGAAAILAGQHPDWTPARLKAALVSAAHPRQPSRVQEQGAGMLDIPRTTTQRLLGPGLVDLAAFGWPHERGETATREITWTNTGDAPVTVELTLDTVTGEDGRPAPDDMVTLGATRLTVPAGGTASVPVTVDSAVKLPLEAYGSFGGRIIARDTTGGQEVVTPIAFWVEPKTVTLTLRTTDRRGEGPTFGSTVEVTGLDDAGFQRYYPLGIVEKTLRLRAGRYALSGFLFSGEPGTTGNQGVPASVAYFGDPEILLDRDTVIDWDARTAHRIRVEGDRPTEHQGVRLDYGRWWDRWLVTGGVSLSKYVDEVYAAPTGKAKTGGFEFSAAWRSLAPELSVTVAGDDSPVPAEYLPLSPDLPDSHAADLVDAGAGSAAELTAAGAAGKLVLVNTTSATTARSAVTAAKAAGATGVVLAHDAPGRWLPQLTGGGPVLPTVSVTPAVEQRLRERLAAGPVRLGWAGIPLARSPYVYHFGFTADDRLDGDRHLKYHDQQLARVDADWYTQGQPARYHDTVFVQRPYGVRFGIGAYQIGIPTPLDAPVTRPEFYTPDATIWWHGAYSGVYNSMDSNGPVTYAAAGTGSETWYRQPARPGVGWSTGGDRAPIAVRQGRTMTVSVPLWRDADPDHVGQAAIYDSGRMELYRNGELYARGRNDQPGYAQLTVPDDEAAYRLRLSVQRSPNVDPAWRMSFATETNWRFRSTRPTDQSYARLPLLLPEYDLALNRTNQAPAETAYPVRLTGTGQPGYDAGRVVAARAWVSYGDPVQLAHVTDWVEVPVVRDGDDWVARVDNTPAAGRYVSLKVDLTDEHGNGVEQTIVRAYGVP</sequence>
<feature type="chain" id="PRO_5008382484" evidence="8">
    <location>
        <begin position="28"/>
        <end position="1255"/>
    </location>
</feature>
<evidence type="ECO:0000259" key="10">
    <source>
        <dbReference type="Pfam" id="PF02225"/>
    </source>
</evidence>
<name>A0A1A8Z8I1_9ACTN</name>
<feature type="signal peptide" evidence="8">
    <location>
        <begin position="1"/>
        <end position="27"/>
    </location>
</feature>
<evidence type="ECO:0000256" key="6">
    <source>
        <dbReference type="PIRSR" id="PIRSR615500-1"/>
    </source>
</evidence>
<dbReference type="RefSeq" id="WP_091658585.1">
    <property type="nucleotide sequence ID" value="NZ_LT594323.1"/>
</dbReference>
<reference evidence="12" key="1">
    <citation type="submission" date="2016-06" db="EMBL/GenBank/DDBJ databases">
        <authorList>
            <person name="Varghese N."/>
            <person name="Submissions Spin"/>
        </authorList>
    </citation>
    <scope>NUCLEOTIDE SEQUENCE [LARGE SCALE GENOMIC DNA]</scope>
    <source>
        <strain evidence="12">DSM 44815</strain>
    </source>
</reference>
<dbReference type="SUPFAM" id="SSF52025">
    <property type="entry name" value="PA domain"/>
    <property type="match status" value="1"/>
</dbReference>
<dbReference type="PANTHER" id="PTHR43806:SF65">
    <property type="entry name" value="SERINE PROTEASE APRX"/>
    <property type="match status" value="1"/>
</dbReference>
<feature type="active site" description="Charge relay system" evidence="6 7">
    <location>
        <position position="223"/>
    </location>
</feature>
<dbReference type="PROSITE" id="PS00138">
    <property type="entry name" value="SUBTILASE_SER"/>
    <property type="match status" value="1"/>
</dbReference>
<keyword evidence="8" id="KW-0732">Signal</keyword>
<dbReference type="PRINTS" id="PR00723">
    <property type="entry name" value="SUBTILISIN"/>
</dbReference>
<dbReference type="Gene3D" id="3.40.50.200">
    <property type="entry name" value="Peptidase S8/S53 domain"/>
    <property type="match status" value="1"/>
</dbReference>
<dbReference type="SUPFAM" id="SSF52743">
    <property type="entry name" value="Subtilisin-like"/>
    <property type="match status" value="1"/>
</dbReference>
<evidence type="ECO:0000256" key="7">
    <source>
        <dbReference type="PROSITE-ProRule" id="PRU01240"/>
    </source>
</evidence>
<proteinExistence type="inferred from homology"/>
<evidence type="ECO:0000256" key="2">
    <source>
        <dbReference type="ARBA" id="ARBA00022512"/>
    </source>
</evidence>
<keyword evidence="3 7" id="KW-0645">Protease</keyword>
<dbReference type="InterPro" id="IPR046450">
    <property type="entry name" value="PA_dom_sf"/>
</dbReference>
<feature type="domain" description="Peptidase S8/S53" evidence="9">
    <location>
        <begin position="214"/>
        <end position="473"/>
    </location>
</feature>
<keyword evidence="4 7" id="KW-0378">Hydrolase</keyword>
<feature type="active site" description="Charge relay system" evidence="6 7">
    <location>
        <position position="426"/>
    </location>
</feature>
<dbReference type="STRING" id="261654.GA0070611_1160"/>
<gene>
    <name evidence="11" type="ORF">GA0070611_1160</name>
</gene>
<dbReference type="InterPro" id="IPR003137">
    <property type="entry name" value="PA_domain"/>
</dbReference>
<dbReference type="InterPro" id="IPR022398">
    <property type="entry name" value="Peptidase_S8_His-AS"/>
</dbReference>
<protein>
    <submittedName>
        <fullName evidence="11">PA domain-containing protein</fullName>
    </submittedName>
</protein>
<dbReference type="InterPro" id="IPR023828">
    <property type="entry name" value="Peptidase_S8_Ser-AS"/>
</dbReference>
<dbReference type="AlphaFoldDB" id="A0A1A8Z8I1"/>
<accession>A0A1A8Z8I1</accession>
<feature type="active site" description="Charge relay system" evidence="6 7">
    <location>
        <position position="255"/>
    </location>
</feature>
<keyword evidence="2" id="KW-0964">Secreted</keyword>
<dbReference type="GO" id="GO:0006508">
    <property type="term" value="P:proteolysis"/>
    <property type="evidence" value="ECO:0007669"/>
    <property type="project" value="UniProtKB-KW"/>
</dbReference>
<dbReference type="Proteomes" id="UP000199385">
    <property type="component" value="Chromosome I"/>
</dbReference>
<evidence type="ECO:0000313" key="11">
    <source>
        <dbReference type="EMBL" id="SBT40167.1"/>
    </source>
</evidence>
<dbReference type="InterPro" id="IPR015500">
    <property type="entry name" value="Peptidase_S8_subtilisin-rel"/>
</dbReference>
<evidence type="ECO:0000256" key="3">
    <source>
        <dbReference type="ARBA" id="ARBA00022670"/>
    </source>
</evidence>
<evidence type="ECO:0000313" key="12">
    <source>
        <dbReference type="Proteomes" id="UP000199385"/>
    </source>
</evidence>
<dbReference type="Pfam" id="PF00082">
    <property type="entry name" value="Peptidase_S8"/>
    <property type="match status" value="1"/>
</dbReference>